<organism evidence="2 3">
    <name type="scientific">Aspergillus ellipticus CBS 707.79</name>
    <dbReference type="NCBI Taxonomy" id="1448320"/>
    <lineage>
        <taxon>Eukaryota</taxon>
        <taxon>Fungi</taxon>
        <taxon>Dikarya</taxon>
        <taxon>Ascomycota</taxon>
        <taxon>Pezizomycotina</taxon>
        <taxon>Eurotiomycetes</taxon>
        <taxon>Eurotiomycetidae</taxon>
        <taxon>Eurotiales</taxon>
        <taxon>Aspergillaceae</taxon>
        <taxon>Aspergillus</taxon>
        <taxon>Aspergillus subgen. Circumdati</taxon>
    </lineage>
</organism>
<protein>
    <submittedName>
        <fullName evidence="2">Uncharacterized protein</fullName>
    </submittedName>
</protein>
<proteinExistence type="predicted"/>
<accession>A0A319DED9</accession>
<evidence type="ECO:0000256" key="1">
    <source>
        <dbReference type="SAM" id="Phobius"/>
    </source>
</evidence>
<dbReference type="Proteomes" id="UP000247810">
    <property type="component" value="Unassembled WGS sequence"/>
</dbReference>
<sequence length="73" mass="8605">MQGCDAERTGRVFIYLLHLSVYLSLRRGVLFFPAFFLYWRSGFEDDEDEGLINRQTDRQISWVRTPSSGLFHS</sequence>
<feature type="transmembrane region" description="Helical" evidence="1">
    <location>
        <begin position="12"/>
        <end position="39"/>
    </location>
</feature>
<reference evidence="2 3" key="1">
    <citation type="submission" date="2018-02" db="EMBL/GenBank/DDBJ databases">
        <title>The genomes of Aspergillus section Nigri reveals drivers in fungal speciation.</title>
        <authorList>
            <consortium name="DOE Joint Genome Institute"/>
            <person name="Vesth T.C."/>
            <person name="Nybo J."/>
            <person name="Theobald S."/>
            <person name="Brandl J."/>
            <person name="Frisvad J.C."/>
            <person name="Nielsen K.F."/>
            <person name="Lyhne E.K."/>
            <person name="Kogle M.E."/>
            <person name="Kuo A."/>
            <person name="Riley R."/>
            <person name="Clum A."/>
            <person name="Nolan M."/>
            <person name="Lipzen A."/>
            <person name="Salamov A."/>
            <person name="Henrissat B."/>
            <person name="Wiebenga A."/>
            <person name="De vries R.P."/>
            <person name="Grigoriev I.V."/>
            <person name="Mortensen U.H."/>
            <person name="Andersen M.R."/>
            <person name="Baker S.E."/>
        </authorList>
    </citation>
    <scope>NUCLEOTIDE SEQUENCE [LARGE SCALE GENOMIC DNA]</scope>
    <source>
        <strain evidence="2 3">CBS 707.79</strain>
    </source>
</reference>
<keyword evidence="1" id="KW-0472">Membrane</keyword>
<evidence type="ECO:0000313" key="2">
    <source>
        <dbReference type="EMBL" id="PYH95780.1"/>
    </source>
</evidence>
<dbReference type="AlphaFoldDB" id="A0A319DED9"/>
<name>A0A319DED9_9EURO</name>
<keyword evidence="3" id="KW-1185">Reference proteome</keyword>
<dbReference type="VEuPathDB" id="FungiDB:BO71DRAFT_197512"/>
<keyword evidence="1" id="KW-0812">Transmembrane</keyword>
<keyword evidence="1" id="KW-1133">Transmembrane helix</keyword>
<gene>
    <name evidence="2" type="ORF">BO71DRAFT_197512</name>
</gene>
<dbReference type="EMBL" id="KZ825848">
    <property type="protein sequence ID" value="PYH95780.1"/>
    <property type="molecule type" value="Genomic_DNA"/>
</dbReference>
<evidence type="ECO:0000313" key="3">
    <source>
        <dbReference type="Proteomes" id="UP000247810"/>
    </source>
</evidence>